<gene>
    <name evidence="2" type="ORF">FRIFI_0321</name>
</gene>
<dbReference type="KEGG" id="rhom:FRIFI_0321"/>
<sequence>MEDNNSFMDGLRNLGKQLLYTESENTNTDRENITEINSNGNKRCITRAGAGPKSHNRVGNPNNKFR</sequence>
<evidence type="ECO:0000256" key="1">
    <source>
        <dbReference type="SAM" id="MobiDB-lite"/>
    </source>
</evidence>
<keyword evidence="3" id="KW-1185">Reference proteome</keyword>
<dbReference type="Proteomes" id="UP000245695">
    <property type="component" value="Chromosome 1"/>
</dbReference>
<protein>
    <submittedName>
        <fullName evidence="2">Uncharacterized protein</fullName>
    </submittedName>
</protein>
<dbReference type="AlphaFoldDB" id="A0A2P2BNA4"/>
<evidence type="ECO:0000313" key="2">
    <source>
        <dbReference type="EMBL" id="CEI71869.1"/>
    </source>
</evidence>
<feature type="compositionally biased region" description="Polar residues" evidence="1">
    <location>
        <begin position="57"/>
        <end position="66"/>
    </location>
</feature>
<accession>A0A2P2BNA4</accession>
<organism evidence="2 3">
    <name type="scientific">Romboutsia hominis</name>
    <dbReference type="NCBI Taxonomy" id="1507512"/>
    <lineage>
        <taxon>Bacteria</taxon>
        <taxon>Bacillati</taxon>
        <taxon>Bacillota</taxon>
        <taxon>Clostridia</taxon>
        <taxon>Peptostreptococcales</taxon>
        <taxon>Peptostreptococcaceae</taxon>
        <taxon>Romboutsia</taxon>
    </lineage>
</organism>
<reference evidence="2 3" key="1">
    <citation type="submission" date="2014-09" db="EMBL/GenBank/DDBJ databases">
        <authorList>
            <person name="Hornung B.V."/>
        </authorList>
    </citation>
    <scope>NUCLEOTIDE SEQUENCE [LARGE SCALE GENOMIC DNA]</scope>
    <source>
        <strain evidence="2 3">FRIFI</strain>
    </source>
</reference>
<proteinExistence type="predicted"/>
<dbReference type="EMBL" id="LN650648">
    <property type="protein sequence ID" value="CEI71869.1"/>
    <property type="molecule type" value="Genomic_DNA"/>
</dbReference>
<feature type="region of interest" description="Disordered" evidence="1">
    <location>
        <begin position="22"/>
        <end position="66"/>
    </location>
</feature>
<dbReference type="RefSeq" id="WP_166504825.1">
    <property type="nucleotide sequence ID" value="NZ_JAKNTL010000002.1"/>
</dbReference>
<name>A0A2P2BNA4_9FIRM</name>
<evidence type="ECO:0000313" key="3">
    <source>
        <dbReference type="Proteomes" id="UP000245695"/>
    </source>
</evidence>